<dbReference type="CDD" id="cd00130">
    <property type="entry name" value="PAS"/>
    <property type="match status" value="1"/>
</dbReference>
<evidence type="ECO:0000259" key="4">
    <source>
        <dbReference type="PROSITE" id="PS50801"/>
    </source>
</evidence>
<gene>
    <name evidence="5" type="ORF">GH810_14605</name>
</gene>
<dbReference type="AlphaFoldDB" id="A0A923I0P5"/>
<sequence length="266" mass="29136">MMKKIYQEADDQLKSQILDQIPTPVMAVNRELKVIYMNEAGKKLLKKSADNIIGLACKDLIATEQCGTEECGMLRAISDGKSFSGRTEINTGENRTPVEYSVVPLQDDSGEIIGGVEFIMDITERVLYENRLKEQSHTIREMSTPTIKLWEGVLVLPVVGVVDSLRAQHMMESMLNKIAETYSKVIILDIHGVAAVDTAVANHLIKITKATKLMGCECILSGISPAVAQTIIQLGIDMAAINTQATLSDALSEAFIILSLKVITKE</sequence>
<dbReference type="InterPro" id="IPR000700">
    <property type="entry name" value="PAS-assoc_C"/>
</dbReference>
<dbReference type="EMBL" id="WJBD01000020">
    <property type="protein sequence ID" value="MBC3889541.1"/>
    <property type="molecule type" value="Genomic_DNA"/>
</dbReference>
<dbReference type="Proteomes" id="UP000616595">
    <property type="component" value="Unassembled WGS sequence"/>
</dbReference>
<dbReference type="NCBIfam" id="TIGR00229">
    <property type="entry name" value="sensory_box"/>
    <property type="match status" value="1"/>
</dbReference>
<dbReference type="InterPro" id="IPR036513">
    <property type="entry name" value="STAS_dom_sf"/>
</dbReference>
<dbReference type="InterPro" id="IPR035965">
    <property type="entry name" value="PAS-like_dom_sf"/>
</dbReference>
<organism evidence="5 6">
    <name type="scientific">Acetobacterium paludosum</name>
    <dbReference type="NCBI Taxonomy" id="52693"/>
    <lineage>
        <taxon>Bacteria</taxon>
        <taxon>Bacillati</taxon>
        <taxon>Bacillota</taxon>
        <taxon>Clostridia</taxon>
        <taxon>Eubacteriales</taxon>
        <taxon>Eubacteriaceae</taxon>
        <taxon>Acetobacterium</taxon>
    </lineage>
</organism>
<dbReference type="PROSITE" id="PS50801">
    <property type="entry name" value="STAS"/>
    <property type="match status" value="1"/>
</dbReference>
<dbReference type="Gene3D" id="3.30.750.24">
    <property type="entry name" value="STAS domain"/>
    <property type="match status" value="1"/>
</dbReference>
<protein>
    <submittedName>
        <fullName evidence="5">PAS domain-containing protein</fullName>
    </submittedName>
</protein>
<dbReference type="Gene3D" id="3.30.450.20">
    <property type="entry name" value="PAS domain"/>
    <property type="match status" value="1"/>
</dbReference>
<dbReference type="PANTHER" id="PTHR33745">
    <property type="entry name" value="RSBT ANTAGONIST PROTEIN RSBS-RELATED"/>
    <property type="match status" value="1"/>
</dbReference>
<evidence type="ECO:0000259" key="2">
    <source>
        <dbReference type="PROSITE" id="PS50112"/>
    </source>
</evidence>
<keyword evidence="1" id="KW-0597">Phosphoprotein</keyword>
<dbReference type="PROSITE" id="PS50112">
    <property type="entry name" value="PAS"/>
    <property type="match status" value="1"/>
</dbReference>
<feature type="domain" description="PAS" evidence="2">
    <location>
        <begin position="10"/>
        <end position="54"/>
    </location>
</feature>
<evidence type="ECO:0000259" key="3">
    <source>
        <dbReference type="PROSITE" id="PS50113"/>
    </source>
</evidence>
<comment type="caution">
    <text evidence="5">The sequence shown here is derived from an EMBL/GenBank/DDBJ whole genome shotgun (WGS) entry which is preliminary data.</text>
</comment>
<name>A0A923I0P5_9FIRM</name>
<reference evidence="5" key="1">
    <citation type="submission" date="2019-10" db="EMBL/GenBank/DDBJ databases">
        <authorList>
            <person name="Ross D.E."/>
            <person name="Gulliver D."/>
        </authorList>
    </citation>
    <scope>NUCLEOTIDE SEQUENCE</scope>
    <source>
        <strain evidence="5">DER-2019</strain>
    </source>
</reference>
<evidence type="ECO:0000313" key="5">
    <source>
        <dbReference type="EMBL" id="MBC3889541.1"/>
    </source>
</evidence>
<dbReference type="InterPro" id="IPR013656">
    <property type="entry name" value="PAS_4"/>
</dbReference>
<reference evidence="5" key="2">
    <citation type="submission" date="2020-10" db="EMBL/GenBank/DDBJ databases">
        <title>Comparative genomics of the Acetobacterium genus.</title>
        <authorList>
            <person name="Marshall C."/>
            <person name="May H."/>
            <person name="Norman S."/>
        </authorList>
    </citation>
    <scope>NUCLEOTIDE SEQUENCE</scope>
    <source>
        <strain evidence="5">DER-2019</strain>
    </source>
</reference>
<evidence type="ECO:0000313" key="6">
    <source>
        <dbReference type="Proteomes" id="UP000616595"/>
    </source>
</evidence>
<keyword evidence="6" id="KW-1185">Reference proteome</keyword>
<dbReference type="InterPro" id="IPR002645">
    <property type="entry name" value="STAS_dom"/>
</dbReference>
<dbReference type="PANTHER" id="PTHR33745:SF3">
    <property type="entry name" value="RSBT CO-ANTAGONIST PROTEIN RSBRC"/>
    <property type="match status" value="1"/>
</dbReference>
<dbReference type="SUPFAM" id="SSF55785">
    <property type="entry name" value="PYP-like sensor domain (PAS domain)"/>
    <property type="match status" value="1"/>
</dbReference>
<accession>A0A923I0P5</accession>
<dbReference type="Pfam" id="PF01740">
    <property type="entry name" value="STAS"/>
    <property type="match status" value="1"/>
</dbReference>
<dbReference type="OrthoDB" id="9800154at2"/>
<dbReference type="PROSITE" id="PS50113">
    <property type="entry name" value="PAC"/>
    <property type="match status" value="1"/>
</dbReference>
<dbReference type="InterPro" id="IPR000014">
    <property type="entry name" value="PAS"/>
</dbReference>
<evidence type="ECO:0000256" key="1">
    <source>
        <dbReference type="ARBA" id="ARBA00022553"/>
    </source>
</evidence>
<dbReference type="CDD" id="cd07041">
    <property type="entry name" value="STAS_RsbR_RsbS_like"/>
    <property type="match status" value="1"/>
</dbReference>
<feature type="domain" description="STAS" evidence="4">
    <location>
        <begin position="143"/>
        <end position="254"/>
    </location>
</feature>
<dbReference type="InterPro" id="IPR051932">
    <property type="entry name" value="Bact_StressResp_Reg"/>
</dbReference>
<feature type="domain" description="PAC" evidence="3">
    <location>
        <begin position="81"/>
        <end position="134"/>
    </location>
</feature>
<dbReference type="SUPFAM" id="SSF52091">
    <property type="entry name" value="SpoIIaa-like"/>
    <property type="match status" value="1"/>
</dbReference>
<proteinExistence type="predicted"/>
<dbReference type="SMART" id="SM00091">
    <property type="entry name" value="PAS"/>
    <property type="match status" value="1"/>
</dbReference>
<dbReference type="Pfam" id="PF08448">
    <property type="entry name" value="PAS_4"/>
    <property type="match status" value="1"/>
</dbReference>